<evidence type="ECO:0000313" key="3">
    <source>
        <dbReference type="Proteomes" id="UP000639396"/>
    </source>
</evidence>
<dbReference type="NCBIfam" id="TIGR03605">
    <property type="entry name" value="antibiot_sagB"/>
    <property type="match status" value="1"/>
</dbReference>
<dbReference type="AlphaFoldDB" id="A0A927H3V3"/>
<protein>
    <submittedName>
        <fullName evidence="2">SagB family peptide dehydrogenase</fullName>
    </submittedName>
</protein>
<sequence>MSLEAYLRNLHASPRESGSSGWQVDWEDAPFKYKLYRGLPAVPLCAEVPLALAGRSAPASPDLTSVGHMLWYMYGLTQLSQVCVPGSMNPGLNSMHLHRRFVPSGGGLYPNELYVYLKIDGAPDGVYHYDAAHHRLLLLRRGNFDPYMERALGNRCKMRSCFAAIFISTVFWKNYYKYNQLAYRLQGLDTGALIGQTLEVADRFGFACGLYYQFLDRAVHRLLGVAGEEESVYAIIPLSTEPADGWFLDGGRAESDVRAAELDRELDPIRPVVLERSRNKKPYPMLVRMNEASMLERSGVFRQVAPEPQADSALRAVYLPRTGVLVGDLADKCRRRQSPEAGFVMSRPPGARVGGMLQEAADRRFRSDLDAAPGVPASRVQLYGCFTHVEGVPDGAYRYDPDVHALRRLNPGDHRADLQRGMYLDNVNLFQVPICLHVAGPQHFYKAELGYRGYRIQQMEAGLLVQRLLLAASSLGMGGRPLLGFDSATCDALYRFAPQGETCLIQLPVGSYRPSARLEGGLRT</sequence>
<dbReference type="Proteomes" id="UP000639396">
    <property type="component" value="Unassembled WGS sequence"/>
</dbReference>
<name>A0A927H3V3_9BACL</name>
<dbReference type="Gene3D" id="3.40.109.10">
    <property type="entry name" value="NADH Oxidase"/>
    <property type="match status" value="2"/>
</dbReference>
<dbReference type="InterPro" id="IPR029479">
    <property type="entry name" value="Nitroreductase"/>
</dbReference>
<dbReference type="InterPro" id="IPR000415">
    <property type="entry name" value="Nitroreductase-like"/>
</dbReference>
<evidence type="ECO:0000313" key="2">
    <source>
        <dbReference type="EMBL" id="MBD2866793.1"/>
    </source>
</evidence>
<reference evidence="2" key="1">
    <citation type="submission" date="2020-09" db="EMBL/GenBank/DDBJ databases">
        <title>A novel bacterium of genus Paenibacillus, isolated from South China Sea.</title>
        <authorList>
            <person name="Huang H."/>
            <person name="Mo K."/>
            <person name="Hu Y."/>
        </authorList>
    </citation>
    <scope>NUCLEOTIDE SEQUENCE</scope>
    <source>
        <strain evidence="2">IB182363</strain>
    </source>
</reference>
<dbReference type="CDD" id="cd02142">
    <property type="entry name" value="McbC_SagB-like_oxidoreductase"/>
    <property type="match status" value="1"/>
</dbReference>
<dbReference type="EMBL" id="JACXJA010000070">
    <property type="protein sequence ID" value="MBD2866793.1"/>
    <property type="molecule type" value="Genomic_DNA"/>
</dbReference>
<gene>
    <name evidence="2" type="ORF">IDH45_32975</name>
</gene>
<keyword evidence="3" id="KW-1185">Reference proteome</keyword>
<dbReference type="RefSeq" id="WP_190932407.1">
    <property type="nucleotide sequence ID" value="NZ_JACXJA010000070.1"/>
</dbReference>
<dbReference type="PANTHER" id="PTHR43745">
    <property type="entry name" value="NITROREDUCTASE MJ1384-RELATED"/>
    <property type="match status" value="1"/>
</dbReference>
<dbReference type="InterPro" id="IPR052544">
    <property type="entry name" value="Bacteriocin_Proc_Enz"/>
</dbReference>
<dbReference type="Pfam" id="PF00881">
    <property type="entry name" value="Nitroreductase"/>
    <property type="match status" value="2"/>
</dbReference>
<dbReference type="InterPro" id="IPR020051">
    <property type="entry name" value="SagB-type_dehydrogenase"/>
</dbReference>
<accession>A0A927H3V3</accession>
<comment type="caution">
    <text evidence="2">The sequence shown here is derived from an EMBL/GenBank/DDBJ whole genome shotgun (WGS) entry which is preliminary data.</text>
</comment>
<evidence type="ECO:0000259" key="1">
    <source>
        <dbReference type="Pfam" id="PF00881"/>
    </source>
</evidence>
<feature type="domain" description="Nitroreductase" evidence="1">
    <location>
        <begin position="422"/>
        <end position="510"/>
    </location>
</feature>
<feature type="domain" description="Nitroreductase" evidence="1">
    <location>
        <begin position="100"/>
        <end position="235"/>
    </location>
</feature>
<dbReference type="SUPFAM" id="SSF55469">
    <property type="entry name" value="FMN-dependent nitroreductase-like"/>
    <property type="match status" value="1"/>
</dbReference>
<proteinExistence type="predicted"/>
<dbReference type="GO" id="GO:0016491">
    <property type="term" value="F:oxidoreductase activity"/>
    <property type="evidence" value="ECO:0007669"/>
    <property type="project" value="InterPro"/>
</dbReference>
<dbReference type="PANTHER" id="PTHR43745:SF2">
    <property type="entry name" value="NITROREDUCTASE MJ1384-RELATED"/>
    <property type="match status" value="1"/>
</dbReference>
<organism evidence="2 3">
    <name type="scientific">Paenibacillus oceani</name>
    <dbReference type="NCBI Taxonomy" id="2772510"/>
    <lineage>
        <taxon>Bacteria</taxon>
        <taxon>Bacillati</taxon>
        <taxon>Bacillota</taxon>
        <taxon>Bacilli</taxon>
        <taxon>Bacillales</taxon>
        <taxon>Paenibacillaceae</taxon>
        <taxon>Paenibacillus</taxon>
    </lineage>
</organism>